<dbReference type="EMBL" id="UYYF01004265">
    <property type="protein sequence ID" value="VDN00734.1"/>
    <property type="molecule type" value="Genomic_DNA"/>
</dbReference>
<dbReference type="SMART" id="SM00360">
    <property type="entry name" value="RRM"/>
    <property type="match status" value="3"/>
</dbReference>
<dbReference type="InterPro" id="IPR012677">
    <property type="entry name" value="Nucleotide-bd_a/b_plait_sf"/>
</dbReference>
<evidence type="ECO:0000256" key="4">
    <source>
        <dbReference type="SAM" id="Coils"/>
    </source>
</evidence>
<sequence>MQRISSWFEQLPLRRRPTTRQPNDSSSSTQPHQRKSKSAAPRLRYSVSAVQNYRHRDYSVDAISQSLISNDQPQIKMPASWNRQETVTSPCRDSSKCTSASLSQSFTSSFGSTRKNIRTNPWISRCRPSVQTVMFEMPKPTNEEIYAPMDCSTSLRIKSLDESTCSSGYGSQDSSPESSVHSPDWQPLAVNSKKGRLEDKAVECNSIDVDEALGLDLEVDSELPPLKITTAKHDRITTDDDEHVYHELEAFNRLSLLVEDDVASSDSELASSSSGSLRSIRCPSPIYARPNQHYCKSHSRHHYGMYDRRSDNQQGAEFPSISSSFTYIPCTTYRPAPKFHPPPPPPPPTNLEQAELNFLAELDAQIAELQLKSAAVRQLVDKARERQDARARKAQLYRELAELRRAVSFLMMNIETNYVRLRGLPFAAKEQDVRDFLQGVYLHSVTFTLTSNGRASGECYVELDEQEAVKEALKLDRNEISGRYIEVFTVSDAELSMMIRHGVIRGSGGDADSRFASNYVVRLRGLPYSATIEDIKEFFSGLEVADAVIDKEPGGRPSGEAFVRLATKEHAELALERSKNYMGSRYVEVFRSSADEMDNSYYASRGIPPPTSGPVPLRGISPTLDFRYRDRYGDYGRYGRPIRLSSVHPRPSPYDRPYYDRDRYYRYGARYDPEFDEAMYDPTVKVFMRGLPYSVTVYDIEEFFRPLNCAEIKLGYNEERRLSGDALVTFSTMAEAREALSRNKNNMGTRYSICILLIFLLHLTKSIIFLLNSFSRFLEANEIRLTFRYIELFPATNIPHPIKTMSFRSANGAPNRMSGAPRPLYSSFAEDDETSAYGCGIGGQQYYNDQYEGRQSKYGRDWGEPARTSW</sequence>
<keyword evidence="1" id="KW-0677">Repeat</keyword>
<feature type="compositionally biased region" description="Polar residues" evidence="5">
    <location>
        <begin position="165"/>
        <end position="181"/>
    </location>
</feature>
<dbReference type="InterPro" id="IPR035979">
    <property type="entry name" value="RBD_domain_sf"/>
</dbReference>
<evidence type="ECO:0000259" key="6">
    <source>
        <dbReference type="PROSITE" id="PS50102"/>
    </source>
</evidence>
<dbReference type="Gene3D" id="3.30.70.330">
    <property type="match status" value="3"/>
</dbReference>
<accession>A0A158RB76</accession>
<keyword evidence="2 3" id="KW-0694">RNA-binding</keyword>
<feature type="coiled-coil region" evidence="4">
    <location>
        <begin position="359"/>
        <end position="413"/>
    </location>
</feature>
<dbReference type="SUPFAM" id="SSF54928">
    <property type="entry name" value="RNA-binding domain, RBD"/>
    <property type="match status" value="3"/>
</dbReference>
<dbReference type="AlphaFoldDB" id="A0A158RB76"/>
<evidence type="ECO:0000256" key="2">
    <source>
        <dbReference type="ARBA" id="ARBA00022884"/>
    </source>
</evidence>
<evidence type="ECO:0000313" key="7">
    <source>
        <dbReference type="EMBL" id="VDN00734.1"/>
    </source>
</evidence>
<evidence type="ECO:0000313" key="8">
    <source>
        <dbReference type="Proteomes" id="UP000276776"/>
    </source>
</evidence>
<dbReference type="GO" id="GO:0003723">
    <property type="term" value="F:RNA binding"/>
    <property type="evidence" value="ECO:0007669"/>
    <property type="project" value="UniProtKB-UniRule"/>
</dbReference>
<dbReference type="InterPro" id="IPR050666">
    <property type="entry name" value="ESRP"/>
</dbReference>
<dbReference type="CDD" id="cd12254">
    <property type="entry name" value="RRM_hnRNPH_ESRPs_RBM12_like"/>
    <property type="match status" value="2"/>
</dbReference>
<dbReference type="STRING" id="103827.A0A158RB76"/>
<organism evidence="9">
    <name type="scientific">Thelazia callipaeda</name>
    <name type="common">Oriental eyeworm</name>
    <name type="synonym">Parasitic nematode</name>
    <dbReference type="NCBI Taxonomy" id="103827"/>
    <lineage>
        <taxon>Eukaryota</taxon>
        <taxon>Metazoa</taxon>
        <taxon>Ecdysozoa</taxon>
        <taxon>Nematoda</taxon>
        <taxon>Chromadorea</taxon>
        <taxon>Rhabditida</taxon>
        <taxon>Spirurina</taxon>
        <taxon>Spiruromorpha</taxon>
        <taxon>Thelazioidea</taxon>
        <taxon>Thelaziidae</taxon>
        <taxon>Thelazia</taxon>
    </lineage>
</organism>
<evidence type="ECO:0000256" key="5">
    <source>
        <dbReference type="SAM" id="MobiDB-lite"/>
    </source>
</evidence>
<keyword evidence="8" id="KW-1185">Reference proteome</keyword>
<gene>
    <name evidence="7" type="ORF">TCLT_LOCUS3740</name>
</gene>
<proteinExistence type="predicted"/>
<keyword evidence="4" id="KW-0175">Coiled coil</keyword>
<feature type="domain" description="RRM" evidence="6">
    <location>
        <begin position="519"/>
        <end position="594"/>
    </location>
</feature>
<dbReference type="Proteomes" id="UP000276776">
    <property type="component" value="Unassembled WGS sequence"/>
</dbReference>
<feature type="region of interest" description="Disordered" evidence="5">
    <location>
        <begin position="1"/>
        <end position="44"/>
    </location>
</feature>
<dbReference type="InterPro" id="IPR000504">
    <property type="entry name" value="RRM_dom"/>
</dbReference>
<feature type="domain" description="RRM" evidence="6">
    <location>
        <begin position="417"/>
        <end position="492"/>
    </location>
</feature>
<evidence type="ECO:0000256" key="1">
    <source>
        <dbReference type="ARBA" id="ARBA00022737"/>
    </source>
</evidence>
<evidence type="ECO:0000256" key="3">
    <source>
        <dbReference type="PROSITE-ProRule" id="PRU00176"/>
    </source>
</evidence>
<evidence type="ECO:0000313" key="9">
    <source>
        <dbReference type="WBParaSite" id="TCLT_0000375101-mRNA-1"/>
    </source>
</evidence>
<dbReference type="PROSITE" id="PS50102">
    <property type="entry name" value="RRM"/>
    <property type="match status" value="3"/>
</dbReference>
<feature type="domain" description="RRM" evidence="6">
    <location>
        <begin position="684"/>
        <end position="753"/>
    </location>
</feature>
<dbReference type="OrthoDB" id="431068at2759"/>
<dbReference type="Pfam" id="PF00076">
    <property type="entry name" value="RRM_1"/>
    <property type="match status" value="2"/>
</dbReference>
<reference evidence="9" key="1">
    <citation type="submission" date="2016-04" db="UniProtKB">
        <authorList>
            <consortium name="WormBaseParasite"/>
        </authorList>
    </citation>
    <scope>IDENTIFICATION</scope>
</reference>
<dbReference type="PANTHER" id="PTHR13976">
    <property type="entry name" value="HETEROGENEOUS NUCLEAR RIBONUCLEOPROTEIN-RELATED"/>
    <property type="match status" value="1"/>
</dbReference>
<feature type="region of interest" description="Disordered" evidence="5">
    <location>
        <begin position="165"/>
        <end position="192"/>
    </location>
</feature>
<name>A0A158RB76_THECL</name>
<dbReference type="WBParaSite" id="TCLT_0000375101-mRNA-1">
    <property type="protein sequence ID" value="TCLT_0000375101-mRNA-1"/>
    <property type="gene ID" value="TCLT_0000375101"/>
</dbReference>
<reference evidence="7 8" key="2">
    <citation type="submission" date="2018-11" db="EMBL/GenBank/DDBJ databases">
        <authorList>
            <consortium name="Pathogen Informatics"/>
        </authorList>
    </citation>
    <scope>NUCLEOTIDE SEQUENCE [LARGE SCALE GENOMIC DNA]</scope>
</reference>
<protein>
    <submittedName>
        <fullName evidence="9">RRM domain-containing protein</fullName>
    </submittedName>
</protein>